<evidence type="ECO:0000256" key="1">
    <source>
        <dbReference type="SAM" id="SignalP"/>
    </source>
</evidence>
<evidence type="ECO:0000313" key="3">
    <source>
        <dbReference type="Proteomes" id="UP001163798"/>
    </source>
</evidence>
<sequence length="254" mass="27899">MHLRANTFLPTLFVSLLFVASTFAIPISPDSDSHDFLSDAQSPKLMDRDVVPQLIDARADAPRPPPPSYESAPYATKPLEARVLLQCGPLSEEDQTALKSAIETMLKPAVSAFRREAQRGLKEKLPTLNVKDFPKVRAIPVTAINYESSSEVDSTSNTKYQFKFTIAGKLNVLHDGQRCSEHDTSCGTFEIGGYPFHGTIARASLSNGGKKLTGKIWAMNLQTSQKDELVSFKKGTAKTQNRLSDALSRLGLTW</sequence>
<organism evidence="2 3">
    <name type="scientific">Lentinula aff. detonsa</name>
    <dbReference type="NCBI Taxonomy" id="2804958"/>
    <lineage>
        <taxon>Eukaryota</taxon>
        <taxon>Fungi</taxon>
        <taxon>Dikarya</taxon>
        <taxon>Basidiomycota</taxon>
        <taxon>Agaricomycotina</taxon>
        <taxon>Agaricomycetes</taxon>
        <taxon>Agaricomycetidae</taxon>
        <taxon>Agaricales</taxon>
        <taxon>Marasmiineae</taxon>
        <taxon>Omphalotaceae</taxon>
        <taxon>Lentinula</taxon>
    </lineage>
</organism>
<protein>
    <submittedName>
        <fullName evidence="2">Uncharacterized protein</fullName>
    </submittedName>
</protein>
<name>A0AA38NS35_9AGAR</name>
<reference evidence="2" key="1">
    <citation type="submission" date="2022-08" db="EMBL/GenBank/DDBJ databases">
        <authorList>
            <consortium name="DOE Joint Genome Institute"/>
            <person name="Min B."/>
            <person name="Riley R."/>
            <person name="Sierra-Patev S."/>
            <person name="Naranjo-Ortiz M."/>
            <person name="Looney B."/>
            <person name="Konkel Z."/>
            <person name="Slot J.C."/>
            <person name="Sakamoto Y."/>
            <person name="Steenwyk J.L."/>
            <person name="Rokas A."/>
            <person name="Carro J."/>
            <person name="Camarero S."/>
            <person name="Ferreira P."/>
            <person name="Molpeceres G."/>
            <person name="Ruiz-Duenas F.J."/>
            <person name="Serrano A."/>
            <person name="Henrissat B."/>
            <person name="Drula E."/>
            <person name="Hughes K.W."/>
            <person name="Mata J.L."/>
            <person name="Ishikawa N.K."/>
            <person name="Vargas-Isla R."/>
            <person name="Ushijima S."/>
            <person name="Smith C.A."/>
            <person name="Ahrendt S."/>
            <person name="Andreopoulos W."/>
            <person name="He G."/>
            <person name="Labutti K."/>
            <person name="Lipzen A."/>
            <person name="Ng V."/>
            <person name="Sandor L."/>
            <person name="Barry K."/>
            <person name="Martinez A.T."/>
            <person name="Xiao Y."/>
            <person name="Gibbons J.G."/>
            <person name="Terashima K."/>
            <person name="Hibbett D.S."/>
            <person name="Grigoriev I.V."/>
        </authorList>
    </citation>
    <scope>NUCLEOTIDE SEQUENCE</scope>
    <source>
        <strain evidence="2">TFB10291</strain>
    </source>
</reference>
<dbReference type="AlphaFoldDB" id="A0AA38NS35"/>
<keyword evidence="1" id="KW-0732">Signal</keyword>
<comment type="caution">
    <text evidence="2">The sequence shown here is derived from an EMBL/GenBank/DDBJ whole genome shotgun (WGS) entry which is preliminary data.</text>
</comment>
<dbReference type="Proteomes" id="UP001163798">
    <property type="component" value="Unassembled WGS sequence"/>
</dbReference>
<keyword evidence="3" id="KW-1185">Reference proteome</keyword>
<proteinExistence type="predicted"/>
<feature type="chain" id="PRO_5041426291" evidence="1">
    <location>
        <begin position="25"/>
        <end position="254"/>
    </location>
</feature>
<accession>A0AA38NS35</accession>
<feature type="signal peptide" evidence="1">
    <location>
        <begin position="1"/>
        <end position="24"/>
    </location>
</feature>
<dbReference type="EMBL" id="MU793253">
    <property type="protein sequence ID" value="KAJ3790098.1"/>
    <property type="molecule type" value="Genomic_DNA"/>
</dbReference>
<gene>
    <name evidence="2" type="ORF">GGU10DRAFT_329509</name>
</gene>
<evidence type="ECO:0000313" key="2">
    <source>
        <dbReference type="EMBL" id="KAJ3790098.1"/>
    </source>
</evidence>